<feature type="signal peptide" evidence="11">
    <location>
        <begin position="1"/>
        <end position="24"/>
    </location>
</feature>
<evidence type="ECO:0000256" key="8">
    <source>
        <dbReference type="ARBA" id="ARBA00023033"/>
    </source>
</evidence>
<evidence type="ECO:0000256" key="7">
    <source>
        <dbReference type="ARBA" id="ARBA00023004"/>
    </source>
</evidence>
<dbReference type="SMR" id="A0A2I0WTV8"/>
<dbReference type="STRING" id="906689.A0A2I0WTV8"/>
<dbReference type="Proteomes" id="UP000233837">
    <property type="component" value="Unassembled WGS sequence"/>
</dbReference>
<evidence type="ECO:0000256" key="5">
    <source>
        <dbReference type="ARBA" id="ARBA00022857"/>
    </source>
</evidence>
<accession>A0A2I0WTV8</accession>
<evidence type="ECO:0000256" key="3">
    <source>
        <dbReference type="ARBA" id="ARBA00022617"/>
    </source>
</evidence>
<comment type="similarity">
    <text evidence="2 10">Belongs to the cytochrome P450 family.</text>
</comment>
<feature type="chain" id="PRO_5014191900" evidence="11">
    <location>
        <begin position="25"/>
        <end position="523"/>
    </location>
</feature>
<keyword evidence="6 10" id="KW-0560">Oxidoreductase</keyword>
<evidence type="ECO:0000256" key="11">
    <source>
        <dbReference type="SAM" id="SignalP"/>
    </source>
</evidence>
<keyword evidence="11" id="KW-0732">Signal</keyword>
<dbReference type="Pfam" id="PF00067">
    <property type="entry name" value="p450"/>
    <property type="match status" value="1"/>
</dbReference>
<reference evidence="12 13" key="1">
    <citation type="journal article" date="2016" name="Sci. Rep.">
        <title>The Dendrobium catenatum Lindl. genome sequence provides insights into polysaccharide synthase, floral development and adaptive evolution.</title>
        <authorList>
            <person name="Zhang G.Q."/>
            <person name="Xu Q."/>
            <person name="Bian C."/>
            <person name="Tsai W.C."/>
            <person name="Yeh C.M."/>
            <person name="Liu K.W."/>
            <person name="Yoshida K."/>
            <person name="Zhang L.S."/>
            <person name="Chang S.B."/>
            <person name="Chen F."/>
            <person name="Shi Y."/>
            <person name="Su Y.Y."/>
            <person name="Zhang Y.Q."/>
            <person name="Chen L.J."/>
            <person name="Yin Y."/>
            <person name="Lin M."/>
            <person name="Huang H."/>
            <person name="Deng H."/>
            <person name="Wang Z.W."/>
            <person name="Zhu S.L."/>
            <person name="Zhao X."/>
            <person name="Deng C."/>
            <person name="Niu S.C."/>
            <person name="Huang J."/>
            <person name="Wang M."/>
            <person name="Liu G.H."/>
            <person name="Yang H.J."/>
            <person name="Xiao X.J."/>
            <person name="Hsiao Y.Y."/>
            <person name="Wu W.L."/>
            <person name="Chen Y.Y."/>
            <person name="Mitsuda N."/>
            <person name="Ohme-Takagi M."/>
            <person name="Luo Y.B."/>
            <person name="Van de Peer Y."/>
            <person name="Liu Z.J."/>
        </authorList>
    </citation>
    <scope>NUCLEOTIDE SEQUENCE [LARGE SCALE GENOMIC DNA]</scope>
    <source>
        <tissue evidence="12">The whole plant</tissue>
    </source>
</reference>
<dbReference type="InterPro" id="IPR001128">
    <property type="entry name" value="Cyt_P450"/>
</dbReference>
<dbReference type="GO" id="GO:0016705">
    <property type="term" value="F:oxidoreductase activity, acting on paired donors, with incorporation or reduction of molecular oxygen"/>
    <property type="evidence" value="ECO:0007669"/>
    <property type="project" value="InterPro"/>
</dbReference>
<evidence type="ECO:0000256" key="2">
    <source>
        <dbReference type="ARBA" id="ARBA00010617"/>
    </source>
</evidence>
<evidence type="ECO:0000256" key="1">
    <source>
        <dbReference type="ARBA" id="ARBA00001971"/>
    </source>
</evidence>
<evidence type="ECO:0000256" key="6">
    <source>
        <dbReference type="ARBA" id="ARBA00023002"/>
    </source>
</evidence>
<dbReference type="AlphaFoldDB" id="A0A2I0WTV8"/>
<sequence>MAILPLVLLPLLLLLLSALLLARALRAHRTSKLPLPPGPKGSPIVGNLLQLGPKPHQTLYNLSKAHGPLIHLRFGFVDMIVVNSAATAAKILRNDANVCSRPTSTSVKHIAYNHQDLIFAHYGARWRMLRKICALQLFSPKAMEDLAPVRADEVGRFVRELAAAEVEEKFVNLSDGISACAADALSRVVVGRRVFGDGEESREFKEMVVEMMNLSTAFNINDFVPGLGWLDLQGLVGKMKKLHRKFDEFLDRVIEDHQVRLTETGKTIASAGGGRGRHNDLLSVLIEAKEDANGDGIALTDADIKPLLQNMFTAGTDTSSNTIEFAIAELIRHPDLLARAQQELDHVVGRRRLVAETDLPNLPFFQAVIKETFRHHPAAPLSLPRIISQDFEIDGYLIPKGATLLVNIWAIGRDPMAWPDETLAFRPDRFLPGGRHEGIDVKGNDFELIPFGGGRRICAGMNLGMRMVQFMAATLVHSFDWKLPEGQLPEKLDMDLSFGLTLHRTTPLMIRPVPRLDPKAYPS</sequence>
<evidence type="ECO:0000256" key="9">
    <source>
        <dbReference type="PIRSR" id="PIRSR602401-1"/>
    </source>
</evidence>
<dbReference type="PROSITE" id="PS00086">
    <property type="entry name" value="CYTOCHROME_P450"/>
    <property type="match status" value="1"/>
</dbReference>
<dbReference type="InterPro" id="IPR002401">
    <property type="entry name" value="Cyt_P450_E_grp-I"/>
</dbReference>
<keyword evidence="8 10" id="KW-0503">Monooxygenase</keyword>
<organism evidence="12 13">
    <name type="scientific">Dendrobium catenatum</name>
    <dbReference type="NCBI Taxonomy" id="906689"/>
    <lineage>
        <taxon>Eukaryota</taxon>
        <taxon>Viridiplantae</taxon>
        <taxon>Streptophyta</taxon>
        <taxon>Embryophyta</taxon>
        <taxon>Tracheophyta</taxon>
        <taxon>Spermatophyta</taxon>
        <taxon>Magnoliopsida</taxon>
        <taxon>Liliopsida</taxon>
        <taxon>Asparagales</taxon>
        <taxon>Orchidaceae</taxon>
        <taxon>Epidendroideae</taxon>
        <taxon>Malaxideae</taxon>
        <taxon>Dendrobiinae</taxon>
        <taxon>Dendrobium</taxon>
    </lineage>
</organism>
<dbReference type="FunFam" id="1.10.630.10:FF:000126">
    <property type="entry name" value="Predicted protein"/>
    <property type="match status" value="1"/>
</dbReference>
<evidence type="ECO:0000313" key="13">
    <source>
        <dbReference type="Proteomes" id="UP000233837"/>
    </source>
</evidence>
<dbReference type="GO" id="GO:0004497">
    <property type="term" value="F:monooxygenase activity"/>
    <property type="evidence" value="ECO:0007669"/>
    <property type="project" value="UniProtKB-KW"/>
</dbReference>
<reference evidence="12 13" key="2">
    <citation type="journal article" date="2017" name="Nature">
        <title>The Apostasia genome and the evolution of orchids.</title>
        <authorList>
            <person name="Zhang G.Q."/>
            <person name="Liu K.W."/>
            <person name="Li Z."/>
            <person name="Lohaus R."/>
            <person name="Hsiao Y.Y."/>
            <person name="Niu S.C."/>
            <person name="Wang J.Y."/>
            <person name="Lin Y.C."/>
            <person name="Xu Q."/>
            <person name="Chen L.J."/>
            <person name="Yoshida K."/>
            <person name="Fujiwara S."/>
            <person name="Wang Z.W."/>
            <person name="Zhang Y.Q."/>
            <person name="Mitsuda N."/>
            <person name="Wang M."/>
            <person name="Liu G.H."/>
            <person name="Pecoraro L."/>
            <person name="Huang H.X."/>
            <person name="Xiao X.J."/>
            <person name="Lin M."/>
            <person name="Wu X.Y."/>
            <person name="Wu W.L."/>
            <person name="Chen Y.Y."/>
            <person name="Chang S.B."/>
            <person name="Sakamoto S."/>
            <person name="Ohme-Takagi M."/>
            <person name="Yagi M."/>
            <person name="Zeng S.J."/>
            <person name="Shen C.Y."/>
            <person name="Yeh C.M."/>
            <person name="Luo Y.B."/>
            <person name="Tsai W.C."/>
            <person name="Van de Peer Y."/>
            <person name="Liu Z.J."/>
        </authorList>
    </citation>
    <scope>NUCLEOTIDE SEQUENCE [LARGE SCALE GENOMIC DNA]</scope>
    <source>
        <tissue evidence="12">The whole plant</tissue>
    </source>
</reference>
<dbReference type="PRINTS" id="PR00463">
    <property type="entry name" value="EP450I"/>
</dbReference>
<dbReference type="SUPFAM" id="SSF48264">
    <property type="entry name" value="Cytochrome P450"/>
    <property type="match status" value="1"/>
</dbReference>
<keyword evidence="7 9" id="KW-0408">Iron</keyword>
<dbReference type="OrthoDB" id="2789670at2759"/>
<keyword evidence="3 9" id="KW-0349">Heme</keyword>
<dbReference type="Gene3D" id="1.10.630.10">
    <property type="entry name" value="Cytochrome P450"/>
    <property type="match status" value="1"/>
</dbReference>
<keyword evidence="5" id="KW-0521">NADP</keyword>
<proteinExistence type="inferred from homology"/>
<dbReference type="GO" id="GO:0005506">
    <property type="term" value="F:iron ion binding"/>
    <property type="evidence" value="ECO:0007669"/>
    <property type="project" value="InterPro"/>
</dbReference>
<dbReference type="PRINTS" id="PR00385">
    <property type="entry name" value="P450"/>
</dbReference>
<dbReference type="InterPro" id="IPR017972">
    <property type="entry name" value="Cyt_P450_CS"/>
</dbReference>
<dbReference type="GO" id="GO:0020037">
    <property type="term" value="F:heme binding"/>
    <property type="evidence" value="ECO:0007669"/>
    <property type="project" value="InterPro"/>
</dbReference>
<gene>
    <name evidence="12" type="primary">CYP75B1</name>
    <name evidence="12" type="ORF">MA16_Dca000435</name>
</gene>
<dbReference type="EMBL" id="KZ502442">
    <property type="protein sequence ID" value="PKU79091.1"/>
    <property type="molecule type" value="Genomic_DNA"/>
</dbReference>
<evidence type="ECO:0000256" key="4">
    <source>
        <dbReference type="ARBA" id="ARBA00022723"/>
    </source>
</evidence>
<evidence type="ECO:0000313" key="12">
    <source>
        <dbReference type="EMBL" id="PKU79091.1"/>
    </source>
</evidence>
<dbReference type="InterPro" id="IPR036396">
    <property type="entry name" value="Cyt_P450_sf"/>
</dbReference>
<keyword evidence="13" id="KW-1185">Reference proteome</keyword>
<protein>
    <submittedName>
        <fullName evidence="12">Flavonoid 3'-monooxygenase</fullName>
    </submittedName>
</protein>
<comment type="cofactor">
    <cofactor evidence="1 9">
        <name>heme</name>
        <dbReference type="ChEBI" id="CHEBI:30413"/>
    </cofactor>
</comment>
<feature type="binding site" description="axial binding residue" evidence="9">
    <location>
        <position position="458"/>
    </location>
    <ligand>
        <name>heme</name>
        <dbReference type="ChEBI" id="CHEBI:30413"/>
    </ligand>
    <ligandPart>
        <name>Fe</name>
        <dbReference type="ChEBI" id="CHEBI:18248"/>
    </ligandPart>
</feature>
<dbReference type="PANTHER" id="PTHR47944:SF18">
    <property type="entry name" value="FLAVONOID 3'-MONOOXYGENASE"/>
    <property type="match status" value="1"/>
</dbReference>
<keyword evidence="4 9" id="KW-0479">Metal-binding</keyword>
<name>A0A2I0WTV8_9ASPA</name>
<evidence type="ECO:0000256" key="10">
    <source>
        <dbReference type="RuleBase" id="RU000461"/>
    </source>
</evidence>
<dbReference type="PANTHER" id="PTHR47944">
    <property type="entry name" value="CYTOCHROME P450 98A9"/>
    <property type="match status" value="1"/>
</dbReference>